<dbReference type="Proteomes" id="UP000054408">
    <property type="component" value="Unassembled WGS sequence"/>
</dbReference>
<protein>
    <submittedName>
        <fullName evidence="1">Uncharacterized protein</fullName>
    </submittedName>
</protein>
<dbReference type="AlphaFoldDB" id="A0A0L0DTK3"/>
<dbReference type="Pfam" id="PF16062">
    <property type="entry name" value="MavL-like"/>
    <property type="match status" value="2"/>
</dbReference>
<evidence type="ECO:0000313" key="1">
    <source>
        <dbReference type="EMBL" id="KNC55565.1"/>
    </source>
</evidence>
<sequence>MAAIGGRVAKTVSALAEAWCVRTGANSVGKALAVDELSNVWRGLPYRMPTDDNALANMVSRGLLSAEKAEVVAAGCAPVALASMRGVLEAFARVQATEIGADAARQLYGDGSAEAVMARLVAKRPLMFMNGNDSHLLRDGTSRGWGVPEPRAEYMDYDEMVYSALIGVSCVTPFINQGGRYNRGIFVGEDTWADEVEPLGVYVGMVGARFEVRGKMEFSYCGLAQDEAVPAAGYGDPSHPEYEASAQLNVLAAALGVARFPSYDEAVQGAARGAECGDVASHPDEALALLPEAVTTAVSRVLEQVPRFAPLRSSAVLDTLVYARRMAASALLFLREANARGAAAGQPAYCHVVGLGLGVWQVTDFQAQVFVDVFGAVLKAEALEHVGISCAGVGAGEVCGLGSTRVQFSKRDPAAKLKGEFADHVLVAMYAWDSNAYPGNEYWVGALSASGDPAAACCSAIPELQNPDVNPFVEGDNVVWL</sequence>
<accession>A0A0L0DTK3</accession>
<dbReference type="STRING" id="461836.A0A0L0DTK3"/>
<dbReference type="InterPro" id="IPR032063">
    <property type="entry name" value="MavL-like"/>
</dbReference>
<gene>
    <name evidence="1" type="ORF">AMSG_01829</name>
</gene>
<name>A0A0L0DTK3_THETB</name>
<dbReference type="GeneID" id="25561556"/>
<dbReference type="EMBL" id="GL349439">
    <property type="protein sequence ID" value="KNC55565.1"/>
    <property type="molecule type" value="Genomic_DNA"/>
</dbReference>
<reference evidence="1 2" key="1">
    <citation type="submission" date="2010-05" db="EMBL/GenBank/DDBJ databases">
        <title>The Genome Sequence of Thecamonas trahens ATCC 50062.</title>
        <authorList>
            <consortium name="The Broad Institute Genome Sequencing Platform"/>
            <person name="Russ C."/>
            <person name="Cuomo C."/>
            <person name="Shea T."/>
            <person name="Young S.K."/>
            <person name="Zeng Q."/>
            <person name="Koehrsen M."/>
            <person name="Haas B."/>
            <person name="Borodovsky M."/>
            <person name="Guigo R."/>
            <person name="Alvarado L."/>
            <person name="Berlin A."/>
            <person name="Bochicchio J."/>
            <person name="Borenstein D."/>
            <person name="Chapman S."/>
            <person name="Chen Z."/>
            <person name="Freedman E."/>
            <person name="Gellesch M."/>
            <person name="Goldberg J."/>
            <person name="Griggs A."/>
            <person name="Gujja S."/>
            <person name="Heilman E."/>
            <person name="Heiman D."/>
            <person name="Hepburn T."/>
            <person name="Howarth C."/>
            <person name="Jen D."/>
            <person name="Larson L."/>
            <person name="Mehta T."/>
            <person name="Park D."/>
            <person name="Pearson M."/>
            <person name="Roberts A."/>
            <person name="Saif S."/>
            <person name="Shenoy N."/>
            <person name="Sisk P."/>
            <person name="Stolte C."/>
            <person name="Sykes S."/>
            <person name="Thomson T."/>
            <person name="Walk T."/>
            <person name="White J."/>
            <person name="Yandava C."/>
            <person name="Burger G."/>
            <person name="Gray M.W."/>
            <person name="Holland P.W.H."/>
            <person name="King N."/>
            <person name="Lang F.B.F."/>
            <person name="Roger A.J."/>
            <person name="Ruiz-Trillo I."/>
            <person name="Lander E."/>
            <person name="Nusbaum C."/>
        </authorList>
    </citation>
    <scope>NUCLEOTIDE SEQUENCE [LARGE SCALE GENOMIC DNA]</scope>
    <source>
        <strain evidence="1 2">ATCC 50062</strain>
    </source>
</reference>
<dbReference type="eggNOG" id="ENOG502QV0E">
    <property type="taxonomic scope" value="Eukaryota"/>
</dbReference>
<organism evidence="1 2">
    <name type="scientific">Thecamonas trahens ATCC 50062</name>
    <dbReference type="NCBI Taxonomy" id="461836"/>
    <lineage>
        <taxon>Eukaryota</taxon>
        <taxon>Apusozoa</taxon>
        <taxon>Apusomonadida</taxon>
        <taxon>Apusomonadidae</taxon>
        <taxon>Thecamonas</taxon>
    </lineage>
</organism>
<dbReference type="OMA" id="HANMLLV"/>
<dbReference type="RefSeq" id="XP_013761339.1">
    <property type="nucleotide sequence ID" value="XM_013905885.1"/>
</dbReference>
<proteinExistence type="predicted"/>
<keyword evidence="2" id="KW-1185">Reference proteome</keyword>
<evidence type="ECO:0000313" key="2">
    <source>
        <dbReference type="Proteomes" id="UP000054408"/>
    </source>
</evidence>
<dbReference type="OrthoDB" id="6357136at2759"/>